<proteinExistence type="inferred from homology"/>
<comment type="catalytic activity">
    <reaction evidence="6">
        <text>a 2'-deoxycytidine in DNA + S-adenosyl-L-methionine = a 5-methyl-2'-deoxycytidine in DNA + S-adenosyl-L-homocysteine + H(+)</text>
        <dbReference type="Rhea" id="RHEA:13681"/>
        <dbReference type="Rhea" id="RHEA-COMP:11369"/>
        <dbReference type="Rhea" id="RHEA-COMP:11370"/>
        <dbReference type="ChEBI" id="CHEBI:15378"/>
        <dbReference type="ChEBI" id="CHEBI:57856"/>
        <dbReference type="ChEBI" id="CHEBI:59789"/>
        <dbReference type="ChEBI" id="CHEBI:85452"/>
        <dbReference type="ChEBI" id="CHEBI:85454"/>
        <dbReference type="EC" id="2.1.1.37"/>
    </reaction>
</comment>
<dbReference type="Pfam" id="PF00145">
    <property type="entry name" value="DNA_methylase"/>
    <property type="match status" value="1"/>
</dbReference>
<keyword evidence="2 7" id="KW-0489">Methyltransferase</keyword>
<dbReference type="AlphaFoldDB" id="A0A3E1KBS3"/>
<evidence type="ECO:0000256" key="6">
    <source>
        <dbReference type="ARBA" id="ARBA00047422"/>
    </source>
</evidence>
<dbReference type="GO" id="GO:0003677">
    <property type="term" value="F:DNA binding"/>
    <property type="evidence" value="ECO:0007669"/>
    <property type="project" value="TreeGrafter"/>
</dbReference>
<dbReference type="EC" id="2.1.1.37" evidence="1"/>
<keyword evidence="11" id="KW-1185">Reference proteome</keyword>
<dbReference type="GO" id="GO:0003886">
    <property type="term" value="F:DNA (cytosine-5-)-methyltransferase activity"/>
    <property type="evidence" value="ECO:0007669"/>
    <property type="project" value="UniProtKB-EC"/>
</dbReference>
<evidence type="ECO:0000256" key="2">
    <source>
        <dbReference type="ARBA" id="ARBA00022603"/>
    </source>
</evidence>
<dbReference type="Gene3D" id="3.90.120.10">
    <property type="entry name" value="DNA Methylase, subunit A, domain 2"/>
    <property type="match status" value="1"/>
</dbReference>
<dbReference type="PRINTS" id="PR00105">
    <property type="entry name" value="C5METTRFRASE"/>
</dbReference>
<organism evidence="10 11">
    <name type="scientific">Wenzhouxiangella sediminis</name>
    <dbReference type="NCBI Taxonomy" id="1792836"/>
    <lineage>
        <taxon>Bacteria</taxon>
        <taxon>Pseudomonadati</taxon>
        <taxon>Pseudomonadota</taxon>
        <taxon>Gammaproteobacteria</taxon>
        <taxon>Chromatiales</taxon>
        <taxon>Wenzhouxiangellaceae</taxon>
        <taxon>Wenzhouxiangella</taxon>
    </lineage>
</organism>
<evidence type="ECO:0000256" key="1">
    <source>
        <dbReference type="ARBA" id="ARBA00011975"/>
    </source>
</evidence>
<keyword evidence="3 7" id="KW-0808">Transferase</keyword>
<dbReference type="OrthoDB" id="9813719at2"/>
<evidence type="ECO:0000256" key="8">
    <source>
        <dbReference type="RuleBase" id="RU000416"/>
    </source>
</evidence>
<evidence type="ECO:0000256" key="7">
    <source>
        <dbReference type="PROSITE-ProRule" id="PRU01016"/>
    </source>
</evidence>
<feature type="active site" evidence="7">
    <location>
        <position position="80"/>
    </location>
</feature>
<comment type="caution">
    <text evidence="10">The sequence shown here is derived from an EMBL/GenBank/DDBJ whole genome shotgun (WGS) entry which is preliminary data.</text>
</comment>
<evidence type="ECO:0000256" key="3">
    <source>
        <dbReference type="ARBA" id="ARBA00022679"/>
    </source>
</evidence>
<dbReference type="Proteomes" id="UP000260351">
    <property type="component" value="Unassembled WGS sequence"/>
</dbReference>
<evidence type="ECO:0000313" key="11">
    <source>
        <dbReference type="Proteomes" id="UP000260351"/>
    </source>
</evidence>
<name>A0A3E1KBS3_9GAMM</name>
<comment type="similarity">
    <text evidence="7 8">Belongs to the class I-like SAM-binding methyltransferase superfamily. C5-methyltransferase family.</text>
</comment>
<reference evidence="10 11" key="1">
    <citation type="submission" date="2018-08" db="EMBL/GenBank/DDBJ databases">
        <title>Wenzhouxiangella salilacus sp. nov., a novel bacterium isolated from a saline lake in Xinjiang Province, China.</title>
        <authorList>
            <person name="Han S."/>
        </authorList>
    </citation>
    <scope>NUCLEOTIDE SEQUENCE [LARGE SCALE GENOMIC DNA]</scope>
    <source>
        <strain evidence="10 11">XDB06</strain>
    </source>
</reference>
<keyword evidence="4 7" id="KW-0949">S-adenosyl-L-methionine</keyword>
<dbReference type="InterPro" id="IPR050390">
    <property type="entry name" value="C5-Methyltransferase"/>
</dbReference>
<dbReference type="PANTHER" id="PTHR10629:SF52">
    <property type="entry name" value="DNA (CYTOSINE-5)-METHYLTRANSFERASE 1"/>
    <property type="match status" value="1"/>
</dbReference>
<evidence type="ECO:0000256" key="5">
    <source>
        <dbReference type="ARBA" id="ARBA00022747"/>
    </source>
</evidence>
<dbReference type="GO" id="GO:0009307">
    <property type="term" value="P:DNA restriction-modification system"/>
    <property type="evidence" value="ECO:0007669"/>
    <property type="project" value="UniProtKB-KW"/>
</dbReference>
<keyword evidence="5" id="KW-0680">Restriction system</keyword>
<accession>A0A3E1KBS3</accession>
<dbReference type="EMBL" id="QUZK01000013">
    <property type="protein sequence ID" value="RFF32134.1"/>
    <property type="molecule type" value="Genomic_DNA"/>
</dbReference>
<dbReference type="NCBIfam" id="TIGR00675">
    <property type="entry name" value="dcm"/>
    <property type="match status" value="1"/>
</dbReference>
<dbReference type="SUPFAM" id="SSF53335">
    <property type="entry name" value="S-adenosyl-L-methionine-dependent methyltransferases"/>
    <property type="match status" value="1"/>
</dbReference>
<dbReference type="PANTHER" id="PTHR10629">
    <property type="entry name" value="CYTOSINE-SPECIFIC METHYLTRANSFERASE"/>
    <property type="match status" value="1"/>
</dbReference>
<dbReference type="GO" id="GO:0044027">
    <property type="term" value="P:negative regulation of gene expression via chromosomal CpG island methylation"/>
    <property type="evidence" value="ECO:0007669"/>
    <property type="project" value="TreeGrafter"/>
</dbReference>
<dbReference type="InterPro" id="IPR001525">
    <property type="entry name" value="C5_MeTfrase"/>
</dbReference>
<dbReference type="InterPro" id="IPR029063">
    <property type="entry name" value="SAM-dependent_MTases_sf"/>
</dbReference>
<dbReference type="PROSITE" id="PS51679">
    <property type="entry name" value="SAM_MT_C5"/>
    <property type="match status" value="1"/>
</dbReference>
<evidence type="ECO:0000313" key="10">
    <source>
        <dbReference type="EMBL" id="RFF32134.1"/>
    </source>
</evidence>
<dbReference type="Gene3D" id="3.40.50.150">
    <property type="entry name" value="Vaccinia Virus protein VP39"/>
    <property type="match status" value="1"/>
</dbReference>
<feature type="region of interest" description="Disordered" evidence="9">
    <location>
        <begin position="386"/>
        <end position="409"/>
    </location>
</feature>
<dbReference type="RefSeq" id="WP_116649544.1">
    <property type="nucleotide sequence ID" value="NZ_QUZK01000013.1"/>
</dbReference>
<protein>
    <recommendedName>
        <fullName evidence="1">DNA (cytosine-5-)-methyltransferase</fullName>
        <ecNumber evidence="1">2.1.1.37</ecNumber>
    </recommendedName>
</protein>
<evidence type="ECO:0000256" key="9">
    <source>
        <dbReference type="SAM" id="MobiDB-lite"/>
    </source>
</evidence>
<dbReference type="GO" id="GO:0032259">
    <property type="term" value="P:methylation"/>
    <property type="evidence" value="ECO:0007669"/>
    <property type="project" value="UniProtKB-KW"/>
</dbReference>
<gene>
    <name evidence="10" type="ORF">DZC52_02535</name>
</gene>
<evidence type="ECO:0000256" key="4">
    <source>
        <dbReference type="ARBA" id="ARBA00022691"/>
    </source>
</evidence>
<sequence>MTVISLYTGAGGLDYGFEAAGFETGVAVENDRACCQFLRLNRPEWPVIERAIGDVPSAEILEQTGLQPGEPQVLIGGPPCQPFSKSGYWASGDSKRLDDPRADTLTQYLRVLRDTLPEAFLLENVQGFVFRGKDEGYRYFLEGVEEINRQAGTNYVVHTCVLNAASFGVPQLRERVFLIASRYGYSFKFPKPSHGPRDDAAVAEGLLEPYRTTWDALADIDPNNDDPALQVGGKWGELLPTIPEGQNYLWHTDRGGGVRLFGWRRRFWGFLLKVAKTQPTWTIQAQPGTATGPFHWRSRRFSPTELCRLQSFPEGLRFECSQREAQRLLGNAVPSLLAEVLASAMLEQFFGEQLGGAPHLLRPVQHPTPAPESPAELPARYYDLVAEHDDHPGEGLGPRGRLRNAAANG</sequence>